<proteinExistence type="predicted"/>
<protein>
    <submittedName>
        <fullName evidence="1">Uncharacterized protein</fullName>
    </submittedName>
</protein>
<name>A0AAU9RH99_THLAR</name>
<comment type="caution">
    <text evidence="1">The sequence shown here is derived from an EMBL/GenBank/DDBJ whole genome shotgun (WGS) entry which is preliminary data.</text>
</comment>
<sequence>MHVCLEKFLELALRCVNDSSVDRPKMGDVVREIENIIGLASSNLNSEPTFTSSSFDGETDGNTSHFYGSEVSVDHSRSFVPFHMEHQRGRAPR</sequence>
<dbReference type="AlphaFoldDB" id="A0AAU9RH99"/>
<evidence type="ECO:0000313" key="1">
    <source>
        <dbReference type="EMBL" id="CAH2042863.1"/>
    </source>
</evidence>
<reference evidence="1 2" key="1">
    <citation type="submission" date="2022-03" db="EMBL/GenBank/DDBJ databases">
        <authorList>
            <person name="Nunn A."/>
            <person name="Chopra R."/>
            <person name="Nunn A."/>
            <person name="Contreras Garrido A."/>
        </authorList>
    </citation>
    <scope>NUCLEOTIDE SEQUENCE [LARGE SCALE GENOMIC DNA]</scope>
</reference>
<gene>
    <name evidence="1" type="ORF">TAV2_LOCUS4831</name>
</gene>
<keyword evidence="2" id="KW-1185">Reference proteome</keyword>
<dbReference type="Proteomes" id="UP000836841">
    <property type="component" value="Unassembled WGS sequence"/>
</dbReference>
<accession>A0AAU9RH99</accession>
<dbReference type="EMBL" id="CAJVSB020000207">
    <property type="protein sequence ID" value="CAH2042863.1"/>
    <property type="molecule type" value="Genomic_DNA"/>
</dbReference>
<organism evidence="1 2">
    <name type="scientific">Thlaspi arvense</name>
    <name type="common">Field penny-cress</name>
    <dbReference type="NCBI Taxonomy" id="13288"/>
    <lineage>
        <taxon>Eukaryota</taxon>
        <taxon>Viridiplantae</taxon>
        <taxon>Streptophyta</taxon>
        <taxon>Embryophyta</taxon>
        <taxon>Tracheophyta</taxon>
        <taxon>Spermatophyta</taxon>
        <taxon>Magnoliopsida</taxon>
        <taxon>eudicotyledons</taxon>
        <taxon>Gunneridae</taxon>
        <taxon>Pentapetalae</taxon>
        <taxon>rosids</taxon>
        <taxon>malvids</taxon>
        <taxon>Brassicales</taxon>
        <taxon>Brassicaceae</taxon>
        <taxon>Thlaspideae</taxon>
        <taxon>Thlaspi</taxon>
    </lineage>
</organism>
<evidence type="ECO:0000313" key="2">
    <source>
        <dbReference type="Proteomes" id="UP000836841"/>
    </source>
</evidence>